<dbReference type="PANTHER" id="PTHR19328">
    <property type="entry name" value="HEDGEHOG-INTERACTING PROTEIN"/>
    <property type="match status" value="1"/>
</dbReference>
<evidence type="ECO:0000256" key="1">
    <source>
        <dbReference type="SAM" id="MobiDB-lite"/>
    </source>
</evidence>
<dbReference type="Pfam" id="PF07995">
    <property type="entry name" value="GSDH"/>
    <property type="match status" value="1"/>
</dbReference>
<evidence type="ECO:0000313" key="5">
    <source>
        <dbReference type="Proteomes" id="UP001320178"/>
    </source>
</evidence>
<dbReference type="InterPro" id="IPR012938">
    <property type="entry name" value="Glc/Sorbosone_DH"/>
</dbReference>
<protein>
    <submittedName>
        <fullName evidence="4">PQQ-dependent sugar dehydrogenase</fullName>
    </submittedName>
</protein>
<accession>A0AAW4YVX4</accession>
<reference evidence="4" key="1">
    <citation type="submission" date="2020-05" db="EMBL/GenBank/DDBJ databases">
        <authorList>
            <person name="Wang L."/>
            <person name="Shao Z."/>
        </authorList>
    </citation>
    <scope>NUCLEOTIDE SEQUENCE</scope>
    <source>
        <strain evidence="4">MCCC 1A05776</strain>
    </source>
</reference>
<feature type="signal peptide" evidence="2">
    <location>
        <begin position="1"/>
        <end position="22"/>
    </location>
</feature>
<dbReference type="AlphaFoldDB" id="A0AAW4YVX4"/>
<sequence>MKGRWNGTPLLALAVVATAASADEMTLETEHQTLRLAAVAEDLERPWGVAILPGGLYMVSERSGQIQSFYNDERQTVEGLPGIHVENQGGLLDIAASPDYADTGWIYFTYSSGDADSTATALARGRLAGDRLTDVEELFEQNRRSEPGPHSGSRLAWMDDDSLLMSVGDRGSPERAQDTNDHAGSILRLNPQGLAPEDNPRFEDVGYLPEIYSWGHRHVLGLAVDRSRGDVWAVEARGNGHDELLLIRSGENHGWPEGDDSDEAAGADLLDDIASGELFTDEEVIEPAYRFSSDVSPSGLAVVDSEHYPQWQGNLLVGGLENGQIYRFEVNGDEVMEMEELLEEPLGPVRDIRQSPEGYLYALIGDENGTLYRLEPEE</sequence>
<dbReference type="PANTHER" id="PTHR19328:SF75">
    <property type="entry name" value="ALDOSE SUGAR DEHYDROGENASE YLII"/>
    <property type="match status" value="1"/>
</dbReference>
<evidence type="ECO:0000259" key="3">
    <source>
        <dbReference type="Pfam" id="PF07995"/>
    </source>
</evidence>
<dbReference type="EMBL" id="JABFTS010000007">
    <property type="protein sequence ID" value="MCE8052852.1"/>
    <property type="molecule type" value="Genomic_DNA"/>
</dbReference>
<gene>
    <name evidence="4" type="ORF">HOP61_16285</name>
</gene>
<comment type="caution">
    <text evidence="4">The sequence shown here is derived from an EMBL/GenBank/DDBJ whole genome shotgun (WGS) entry which is preliminary data.</text>
</comment>
<keyword evidence="2" id="KW-0732">Signal</keyword>
<reference evidence="4" key="2">
    <citation type="journal article" date="2021" name="Front. Microbiol.">
        <title>Aerobic Denitrification and Heterotrophic Sulfur Oxidation in the Genus Halomonas Revealed by Six Novel Species Characterizations and Genome-Based Analysis.</title>
        <authorList>
            <person name="Wang L."/>
            <person name="Shao Z."/>
        </authorList>
    </citation>
    <scope>NUCLEOTIDE SEQUENCE</scope>
    <source>
        <strain evidence="4">MCCC 1A05776</strain>
    </source>
</reference>
<dbReference type="SUPFAM" id="SSF50952">
    <property type="entry name" value="Soluble quinoprotein glucose dehydrogenase"/>
    <property type="match status" value="1"/>
</dbReference>
<feature type="compositionally biased region" description="Basic and acidic residues" evidence="1">
    <location>
        <begin position="171"/>
        <end position="181"/>
    </location>
</feature>
<evidence type="ECO:0000313" key="4">
    <source>
        <dbReference type="EMBL" id="MCE8052852.1"/>
    </source>
</evidence>
<feature type="domain" description="Glucose/Sorbosone dehydrogenase" evidence="3">
    <location>
        <begin position="43"/>
        <end position="373"/>
    </location>
</feature>
<name>A0AAW4YVX4_9GAMM</name>
<dbReference type="InterPro" id="IPR011041">
    <property type="entry name" value="Quinoprot_gluc/sorb_DH_b-prop"/>
</dbReference>
<dbReference type="RefSeq" id="WP_234240204.1">
    <property type="nucleotide sequence ID" value="NZ_JABFTS010000007.1"/>
</dbReference>
<organism evidence="4 5">
    <name type="scientific">Billgrantia desiderata</name>
    <dbReference type="NCBI Taxonomy" id="52021"/>
    <lineage>
        <taxon>Bacteria</taxon>
        <taxon>Pseudomonadati</taxon>
        <taxon>Pseudomonadota</taxon>
        <taxon>Gammaproteobacteria</taxon>
        <taxon>Oceanospirillales</taxon>
        <taxon>Halomonadaceae</taxon>
        <taxon>Billgrantia</taxon>
    </lineage>
</organism>
<evidence type="ECO:0000256" key="2">
    <source>
        <dbReference type="SAM" id="SignalP"/>
    </source>
</evidence>
<dbReference type="InterPro" id="IPR011042">
    <property type="entry name" value="6-blade_b-propeller_TolB-like"/>
</dbReference>
<dbReference type="Gene3D" id="2.120.10.30">
    <property type="entry name" value="TolB, C-terminal domain"/>
    <property type="match status" value="1"/>
</dbReference>
<proteinExistence type="predicted"/>
<feature type="region of interest" description="Disordered" evidence="1">
    <location>
        <begin position="166"/>
        <end position="195"/>
    </location>
</feature>
<dbReference type="Proteomes" id="UP001320178">
    <property type="component" value="Unassembled WGS sequence"/>
</dbReference>
<feature type="chain" id="PRO_5043599238" evidence="2">
    <location>
        <begin position="23"/>
        <end position="378"/>
    </location>
</feature>